<feature type="transmembrane region" description="Helical" evidence="1">
    <location>
        <begin position="369"/>
        <end position="389"/>
    </location>
</feature>
<sequence>MVRLSGLIKTKSPYIVLVLVFLLCLILLVVVGGRVASDGYNYFAYLRSAVIDGDLDFHNDFQHYPKAFWLTYNPKDTVTGHFTNVFSVGPAILWSPFYLAAHLFVLVINQLGGSIPADGFSAPYQLAVSLASQAYAFAGILLVYRLLTRYFSASISLLATLTVWLGSFLLYYMIFEPSMSHCVSFFAVTLFIYLWHRSRKHRDIRDWFWLGLAAGLMMLVRWQNGIFMLLPALDAAVDYYKLQQQRNYGDIRHLLAGHMVFLASAIAAFLPQMIVWKIIYGGFLTIPQGSSFMKWTTPFMLETLLSSRHGLFSWHPALYLGALGWFILFKRDKGLTIRIFLLFLAMTYVNSVVKDWWSGWAFGMRRFDGFLLFLALGLGSLLTAVTDYIKKRPAVAVYLCMAALIAGNILFMNQFRGRVIHQGGVVAFDTVFKNMVEQIYKRTGNPFSFPANLYFAVKYGEPPRRYDSLVGVYVDDPYFFGPKMDLGRQRFYLGKGWSQTSETWQGQFDYLRSLAVNPTVYMPLRSKGNYVMRIRMAPLQENLVGVQAFSDNFSSLRIKINKKASVEIRLDKAWKTYEISLPEQNLSAGINVLEFSLPKGQVIGIDYIEFSPRPSLSRE</sequence>
<dbReference type="RefSeq" id="WP_052217178.1">
    <property type="nucleotide sequence ID" value="NZ_LGTE01000005.1"/>
</dbReference>
<evidence type="ECO:0000256" key="1">
    <source>
        <dbReference type="SAM" id="Phobius"/>
    </source>
</evidence>
<dbReference type="Proteomes" id="UP000037175">
    <property type="component" value="Unassembled WGS sequence"/>
</dbReference>
<keyword evidence="1" id="KW-0472">Membrane</keyword>
<evidence type="ECO:0000313" key="3">
    <source>
        <dbReference type="EMBL" id="KNZ70196.1"/>
    </source>
</evidence>
<feature type="transmembrane region" description="Helical" evidence="1">
    <location>
        <begin position="335"/>
        <end position="357"/>
    </location>
</feature>
<feature type="transmembrane region" description="Helical" evidence="1">
    <location>
        <begin position="91"/>
        <end position="112"/>
    </location>
</feature>
<feature type="transmembrane region" description="Helical" evidence="1">
    <location>
        <begin position="395"/>
        <end position="412"/>
    </location>
</feature>
<reference evidence="4" key="1">
    <citation type="submission" date="2015-07" db="EMBL/GenBank/DDBJ databases">
        <title>Complete Genome of Thermincola ferriacetica strain Z-0001T.</title>
        <authorList>
            <person name="Lusk B."/>
            <person name="Badalamenti J.P."/>
            <person name="Parameswaran P."/>
            <person name="Bond D.R."/>
            <person name="Torres C.I."/>
        </authorList>
    </citation>
    <scope>NUCLEOTIDE SEQUENCE [LARGE SCALE GENOMIC DNA]</scope>
    <source>
        <strain evidence="4">Z-0001</strain>
    </source>
</reference>
<feature type="transmembrane region" description="Helical" evidence="1">
    <location>
        <begin position="124"/>
        <end position="144"/>
    </location>
</feature>
<feature type="transmembrane region" description="Helical" evidence="1">
    <location>
        <begin position="311"/>
        <end position="329"/>
    </location>
</feature>
<dbReference type="PATRIC" id="fig|281456.6.peg.1138"/>
<feature type="transmembrane region" description="Helical" evidence="1">
    <location>
        <begin position="178"/>
        <end position="195"/>
    </location>
</feature>
<protein>
    <recommendedName>
        <fullName evidence="2">Glycosyltransferase RgtA/B/C/D-like domain-containing protein</fullName>
    </recommendedName>
</protein>
<name>A0A0L6W401_9FIRM</name>
<comment type="caution">
    <text evidence="3">The sequence shown here is derived from an EMBL/GenBank/DDBJ whole genome shotgun (WGS) entry which is preliminary data.</text>
</comment>
<feature type="transmembrane region" description="Helical" evidence="1">
    <location>
        <begin position="151"/>
        <end position="172"/>
    </location>
</feature>
<keyword evidence="1" id="KW-0812">Transmembrane</keyword>
<dbReference type="EMBL" id="LGTE01000005">
    <property type="protein sequence ID" value="KNZ70196.1"/>
    <property type="molecule type" value="Genomic_DNA"/>
</dbReference>
<feature type="transmembrane region" description="Helical" evidence="1">
    <location>
        <begin position="251"/>
        <end position="270"/>
    </location>
</feature>
<keyword evidence="1" id="KW-1133">Transmembrane helix</keyword>
<gene>
    <name evidence="3" type="ORF">Tfer_1071</name>
</gene>
<accession>A0A0L6W401</accession>
<dbReference type="AlphaFoldDB" id="A0A0L6W401"/>
<dbReference type="InterPro" id="IPR038731">
    <property type="entry name" value="RgtA/B/C-like"/>
</dbReference>
<feature type="domain" description="Glycosyltransferase RgtA/B/C/D-like" evidence="2">
    <location>
        <begin position="126"/>
        <end position="233"/>
    </location>
</feature>
<evidence type="ECO:0000259" key="2">
    <source>
        <dbReference type="Pfam" id="PF13231"/>
    </source>
</evidence>
<proteinExistence type="predicted"/>
<organism evidence="3 4">
    <name type="scientific">Thermincola ferriacetica</name>
    <dbReference type="NCBI Taxonomy" id="281456"/>
    <lineage>
        <taxon>Bacteria</taxon>
        <taxon>Bacillati</taxon>
        <taxon>Bacillota</taxon>
        <taxon>Clostridia</taxon>
        <taxon>Eubacteriales</taxon>
        <taxon>Thermincolaceae</taxon>
        <taxon>Thermincola</taxon>
    </lineage>
</organism>
<evidence type="ECO:0000313" key="4">
    <source>
        <dbReference type="Proteomes" id="UP000037175"/>
    </source>
</evidence>
<dbReference type="Pfam" id="PF13231">
    <property type="entry name" value="PMT_2"/>
    <property type="match status" value="1"/>
</dbReference>
<feature type="transmembrane region" description="Helical" evidence="1">
    <location>
        <begin position="12"/>
        <end position="31"/>
    </location>
</feature>
<feature type="transmembrane region" description="Helical" evidence="1">
    <location>
        <begin position="207"/>
        <end position="231"/>
    </location>
</feature>
<keyword evidence="4" id="KW-1185">Reference proteome</keyword>